<evidence type="ECO:0000313" key="3">
    <source>
        <dbReference type="Proteomes" id="UP000789901"/>
    </source>
</evidence>
<keyword evidence="1" id="KW-1133">Transmembrane helix</keyword>
<dbReference type="Proteomes" id="UP000789901">
    <property type="component" value="Unassembled WGS sequence"/>
</dbReference>
<keyword evidence="1" id="KW-0472">Membrane</keyword>
<sequence length="69" mass="8085">QSLREYLRKKPLLIIGIEVNLLGEVYLVIFLVKAKDFKVWLIFLEEQINDLIEQLNSQSSSHGSYTFDE</sequence>
<comment type="caution">
    <text evidence="2">The sequence shown here is derived from an EMBL/GenBank/DDBJ whole genome shotgun (WGS) entry which is preliminary data.</text>
</comment>
<evidence type="ECO:0000256" key="1">
    <source>
        <dbReference type="SAM" id="Phobius"/>
    </source>
</evidence>
<reference evidence="2 3" key="1">
    <citation type="submission" date="2021-06" db="EMBL/GenBank/DDBJ databases">
        <authorList>
            <person name="Kallberg Y."/>
            <person name="Tangrot J."/>
            <person name="Rosling A."/>
        </authorList>
    </citation>
    <scope>NUCLEOTIDE SEQUENCE [LARGE SCALE GENOMIC DNA]</scope>
    <source>
        <strain evidence="2 3">120-4 pot B 10/14</strain>
    </source>
</reference>
<keyword evidence="1" id="KW-0812">Transmembrane</keyword>
<protein>
    <submittedName>
        <fullName evidence="2">32374_t:CDS:1</fullName>
    </submittedName>
</protein>
<feature type="non-terminal residue" evidence="2">
    <location>
        <position position="1"/>
    </location>
</feature>
<accession>A0ABN7XKU8</accession>
<gene>
    <name evidence="2" type="ORF">GMARGA_LOCUS43817</name>
</gene>
<evidence type="ECO:0000313" key="2">
    <source>
        <dbReference type="EMBL" id="CAG8854996.1"/>
    </source>
</evidence>
<feature type="transmembrane region" description="Helical" evidence="1">
    <location>
        <begin position="12"/>
        <end position="32"/>
    </location>
</feature>
<proteinExistence type="predicted"/>
<feature type="non-terminal residue" evidence="2">
    <location>
        <position position="69"/>
    </location>
</feature>
<keyword evidence="3" id="KW-1185">Reference proteome</keyword>
<name>A0ABN7XKU8_GIGMA</name>
<dbReference type="EMBL" id="CAJVQB010144856">
    <property type="protein sequence ID" value="CAG8854996.1"/>
    <property type="molecule type" value="Genomic_DNA"/>
</dbReference>
<organism evidence="2 3">
    <name type="scientific">Gigaspora margarita</name>
    <dbReference type="NCBI Taxonomy" id="4874"/>
    <lineage>
        <taxon>Eukaryota</taxon>
        <taxon>Fungi</taxon>
        <taxon>Fungi incertae sedis</taxon>
        <taxon>Mucoromycota</taxon>
        <taxon>Glomeromycotina</taxon>
        <taxon>Glomeromycetes</taxon>
        <taxon>Diversisporales</taxon>
        <taxon>Gigasporaceae</taxon>
        <taxon>Gigaspora</taxon>
    </lineage>
</organism>